<keyword evidence="1" id="KW-0472">Membrane</keyword>
<keyword evidence="3" id="KW-1185">Reference proteome</keyword>
<geneLocation type="plasmid" evidence="2 3">
    <name>pDSM109990_a</name>
</geneLocation>
<feature type="transmembrane region" description="Helical" evidence="1">
    <location>
        <begin position="249"/>
        <end position="274"/>
    </location>
</feature>
<accession>A0ABY3ZPB8</accession>
<reference evidence="3" key="1">
    <citation type="journal article" date="2022" name="Microorganisms">
        <title>Beyond the ABCs#Discovery of Three New Plasmid Types in Rhodobacterales (RepQ, RepY, RepW).</title>
        <authorList>
            <person name="Freese H.M."/>
            <person name="Ringel V."/>
            <person name="Overmann J."/>
            <person name="Petersen J."/>
        </authorList>
    </citation>
    <scope>NUCLEOTIDE SEQUENCE [LARGE SCALE GENOMIC DNA]</scope>
    <source>
        <strain evidence="3">DSM 109990</strain>
        <plasmid evidence="3">pDSM109990_a</plasmid>
    </source>
</reference>
<sequence>MPYPNEAAPKARTAISWHALTDWRLHVGVAVITILAELVGIIQIPIGIGSILLLPLFYSFILGLLLNPQIIKRAASWTTPRQQKAASSIILISILPFMAKFGTIIGPAMNTIYEAGPALILQEVGNLGTVVLALPLAVIMLGMGREAIGACFSVAREPNIGVIAEKYGLKSAEGTGVLGVYVVGTLVGTFIFAILASLFGSLGLFDPAALAMACGVGSGSMMLACTGSLTELFPDRADELAALAGASNLMTYATGLYMCIFVALPLCNILYPILKRVRP</sequence>
<feature type="transmembrane region" description="Helical" evidence="1">
    <location>
        <begin position="48"/>
        <end position="67"/>
    </location>
</feature>
<keyword evidence="1" id="KW-1133">Transmembrane helix</keyword>
<proteinExistence type="predicted"/>
<protein>
    <recommendedName>
        <fullName evidence="4">DUF3100 domain-containing protein</fullName>
    </recommendedName>
</protein>
<dbReference type="Pfam" id="PF11299">
    <property type="entry name" value="DUF3100"/>
    <property type="match status" value="1"/>
</dbReference>
<evidence type="ECO:0008006" key="4">
    <source>
        <dbReference type="Google" id="ProtNLM"/>
    </source>
</evidence>
<dbReference type="InterPro" id="IPR021450">
    <property type="entry name" value="DUF3100"/>
</dbReference>
<organism evidence="2 3">
    <name type="scientific">Sulfitobacter dubius</name>
    <dbReference type="NCBI Taxonomy" id="218673"/>
    <lineage>
        <taxon>Bacteria</taxon>
        <taxon>Pseudomonadati</taxon>
        <taxon>Pseudomonadota</taxon>
        <taxon>Alphaproteobacteria</taxon>
        <taxon>Rhodobacterales</taxon>
        <taxon>Roseobacteraceae</taxon>
        <taxon>Sulfitobacter</taxon>
    </lineage>
</organism>
<evidence type="ECO:0000256" key="1">
    <source>
        <dbReference type="SAM" id="Phobius"/>
    </source>
</evidence>
<keyword evidence="2" id="KW-0614">Plasmid</keyword>
<dbReference type="EMBL" id="CP085145">
    <property type="protein sequence ID" value="UOA16506.1"/>
    <property type="molecule type" value="Genomic_DNA"/>
</dbReference>
<dbReference type="Proteomes" id="UP000831019">
    <property type="component" value="Plasmid pDSM109990_a"/>
</dbReference>
<keyword evidence="1" id="KW-0812">Transmembrane</keyword>
<gene>
    <name evidence="2" type="ORF">DSM109990_03388</name>
</gene>
<feature type="transmembrane region" description="Helical" evidence="1">
    <location>
        <begin position="88"/>
        <end position="109"/>
    </location>
</feature>
<evidence type="ECO:0000313" key="2">
    <source>
        <dbReference type="EMBL" id="UOA16506.1"/>
    </source>
</evidence>
<feature type="transmembrane region" description="Helical" evidence="1">
    <location>
        <begin position="178"/>
        <end position="202"/>
    </location>
</feature>
<evidence type="ECO:0000313" key="3">
    <source>
        <dbReference type="Proteomes" id="UP000831019"/>
    </source>
</evidence>
<name>A0ABY3ZPB8_9RHOB</name>